<keyword evidence="2 6" id="KW-0813">Transport</keyword>
<reference evidence="8 9" key="1">
    <citation type="submission" date="2019-01" db="EMBL/GenBank/DDBJ databases">
        <title>Egibacter rhizosphaerae EGI 80759T.</title>
        <authorList>
            <person name="Chen D.-D."/>
            <person name="Tian Y."/>
            <person name="Jiao J.-Y."/>
            <person name="Zhang X.-T."/>
            <person name="Zhang Y.-G."/>
            <person name="Zhang Y."/>
            <person name="Xiao M."/>
            <person name="Shu W.-S."/>
            <person name="Li W.-J."/>
        </authorList>
    </citation>
    <scope>NUCLEOTIDE SEQUENCE [LARGE SCALE GENOMIC DNA]</scope>
    <source>
        <strain evidence="8 9">EGI 80759</strain>
    </source>
</reference>
<evidence type="ECO:0000256" key="2">
    <source>
        <dbReference type="ARBA" id="ARBA00022448"/>
    </source>
</evidence>
<dbReference type="Pfam" id="PF00528">
    <property type="entry name" value="BPD_transp_1"/>
    <property type="match status" value="1"/>
</dbReference>
<dbReference type="GO" id="GO:0055085">
    <property type="term" value="P:transmembrane transport"/>
    <property type="evidence" value="ECO:0007669"/>
    <property type="project" value="InterPro"/>
</dbReference>
<dbReference type="AlphaFoldDB" id="A0A411YL01"/>
<dbReference type="OrthoDB" id="3233284at2"/>
<dbReference type="SUPFAM" id="SSF161098">
    <property type="entry name" value="MetI-like"/>
    <property type="match status" value="1"/>
</dbReference>
<feature type="domain" description="ABC transmembrane type-1" evidence="7">
    <location>
        <begin position="6"/>
        <end position="187"/>
    </location>
</feature>
<evidence type="ECO:0000256" key="1">
    <source>
        <dbReference type="ARBA" id="ARBA00004141"/>
    </source>
</evidence>
<evidence type="ECO:0000256" key="6">
    <source>
        <dbReference type="RuleBase" id="RU363032"/>
    </source>
</evidence>
<name>A0A411YL01_9ACTN</name>
<keyword evidence="3 6" id="KW-0812">Transmembrane</keyword>
<dbReference type="PANTHER" id="PTHR30177">
    <property type="entry name" value="GLYCINE BETAINE/L-PROLINE TRANSPORT SYSTEM PERMEASE PROTEIN PROW"/>
    <property type="match status" value="1"/>
</dbReference>
<dbReference type="PANTHER" id="PTHR30177:SF4">
    <property type="entry name" value="OSMOPROTECTANT IMPORT PERMEASE PROTEIN OSMW"/>
    <property type="match status" value="1"/>
</dbReference>
<sequence length="200" mass="21401">MVGELFVEHVQLTAYPVTLGLVLAFPLSLAAVRWQWLYPPLIGFAGLLFTVPSIALFVLMVGVTGLGMTTAVVPLAIYTLLVLVRNTVEGFNGIDRDVREAAEAMGYRRARQILTVELPLALPVIIAGLRITTVTTVGLATVATLVGSGGLGDLFTDAVMRRFPTPALVGLVLAVLLAVALDLALLAVQWLLTPWRRRAS</sequence>
<protein>
    <submittedName>
        <fullName evidence="8">ABC transporter permease</fullName>
    </submittedName>
</protein>
<dbReference type="InterPro" id="IPR051204">
    <property type="entry name" value="ABC_transp_perm/SBD"/>
</dbReference>
<comment type="similarity">
    <text evidence="6">Belongs to the binding-protein-dependent transport system permease family.</text>
</comment>
<comment type="subcellular location">
    <subcellularLocation>
        <location evidence="6">Cell membrane</location>
        <topology evidence="6">Multi-pass membrane protein</topology>
    </subcellularLocation>
    <subcellularLocation>
        <location evidence="1">Membrane</location>
        <topology evidence="1">Multi-pass membrane protein</topology>
    </subcellularLocation>
</comment>
<evidence type="ECO:0000313" key="9">
    <source>
        <dbReference type="Proteomes" id="UP000291469"/>
    </source>
</evidence>
<dbReference type="EMBL" id="CP036402">
    <property type="protein sequence ID" value="QBI21850.1"/>
    <property type="molecule type" value="Genomic_DNA"/>
</dbReference>
<organism evidence="8 9">
    <name type="scientific">Egibacter rhizosphaerae</name>
    <dbReference type="NCBI Taxonomy" id="1670831"/>
    <lineage>
        <taxon>Bacteria</taxon>
        <taxon>Bacillati</taxon>
        <taxon>Actinomycetota</taxon>
        <taxon>Nitriliruptoria</taxon>
        <taxon>Egibacterales</taxon>
        <taxon>Egibacteraceae</taxon>
        <taxon>Egibacter</taxon>
    </lineage>
</organism>
<dbReference type="InterPro" id="IPR035906">
    <property type="entry name" value="MetI-like_sf"/>
</dbReference>
<keyword evidence="9" id="KW-1185">Reference proteome</keyword>
<keyword evidence="5 6" id="KW-0472">Membrane</keyword>
<dbReference type="PROSITE" id="PS50928">
    <property type="entry name" value="ABC_TM1"/>
    <property type="match status" value="1"/>
</dbReference>
<feature type="transmembrane region" description="Helical" evidence="6">
    <location>
        <begin position="66"/>
        <end position="84"/>
    </location>
</feature>
<evidence type="ECO:0000259" key="7">
    <source>
        <dbReference type="PROSITE" id="PS50928"/>
    </source>
</evidence>
<evidence type="ECO:0000256" key="5">
    <source>
        <dbReference type="ARBA" id="ARBA00023136"/>
    </source>
</evidence>
<dbReference type="Proteomes" id="UP000291469">
    <property type="component" value="Chromosome"/>
</dbReference>
<evidence type="ECO:0000313" key="8">
    <source>
        <dbReference type="EMBL" id="QBI21850.1"/>
    </source>
</evidence>
<keyword evidence="4 6" id="KW-1133">Transmembrane helix</keyword>
<evidence type="ECO:0000256" key="4">
    <source>
        <dbReference type="ARBA" id="ARBA00022989"/>
    </source>
</evidence>
<dbReference type="GO" id="GO:0005886">
    <property type="term" value="C:plasma membrane"/>
    <property type="evidence" value="ECO:0007669"/>
    <property type="project" value="UniProtKB-SubCell"/>
</dbReference>
<dbReference type="Gene3D" id="1.10.3720.10">
    <property type="entry name" value="MetI-like"/>
    <property type="match status" value="1"/>
</dbReference>
<feature type="transmembrane region" description="Helical" evidence="6">
    <location>
        <begin position="12"/>
        <end position="34"/>
    </location>
</feature>
<dbReference type="InterPro" id="IPR000515">
    <property type="entry name" value="MetI-like"/>
</dbReference>
<accession>A0A411YL01</accession>
<feature type="transmembrane region" description="Helical" evidence="6">
    <location>
        <begin position="41"/>
        <end position="60"/>
    </location>
</feature>
<proteinExistence type="inferred from homology"/>
<feature type="transmembrane region" description="Helical" evidence="6">
    <location>
        <begin position="118"/>
        <end position="147"/>
    </location>
</feature>
<gene>
    <name evidence="8" type="ORF">ER308_01180</name>
</gene>
<dbReference type="CDD" id="cd06261">
    <property type="entry name" value="TM_PBP2"/>
    <property type="match status" value="1"/>
</dbReference>
<evidence type="ECO:0000256" key="3">
    <source>
        <dbReference type="ARBA" id="ARBA00022692"/>
    </source>
</evidence>
<dbReference type="GO" id="GO:0031460">
    <property type="term" value="P:glycine betaine transport"/>
    <property type="evidence" value="ECO:0007669"/>
    <property type="project" value="TreeGrafter"/>
</dbReference>
<feature type="transmembrane region" description="Helical" evidence="6">
    <location>
        <begin position="167"/>
        <end position="192"/>
    </location>
</feature>
<dbReference type="KEGG" id="erz:ER308_01180"/>